<reference evidence="3 4" key="1">
    <citation type="submission" date="2010-05" db="EMBL/GenBank/DDBJ databases">
        <title>The Genome Sequence of Thecamonas trahens ATCC 50062.</title>
        <authorList>
            <consortium name="The Broad Institute Genome Sequencing Platform"/>
            <person name="Russ C."/>
            <person name="Cuomo C."/>
            <person name="Shea T."/>
            <person name="Young S.K."/>
            <person name="Zeng Q."/>
            <person name="Koehrsen M."/>
            <person name="Haas B."/>
            <person name="Borodovsky M."/>
            <person name="Guigo R."/>
            <person name="Alvarado L."/>
            <person name="Berlin A."/>
            <person name="Bochicchio J."/>
            <person name="Borenstein D."/>
            <person name="Chapman S."/>
            <person name="Chen Z."/>
            <person name="Freedman E."/>
            <person name="Gellesch M."/>
            <person name="Goldberg J."/>
            <person name="Griggs A."/>
            <person name="Gujja S."/>
            <person name="Heilman E."/>
            <person name="Heiman D."/>
            <person name="Hepburn T."/>
            <person name="Howarth C."/>
            <person name="Jen D."/>
            <person name="Larson L."/>
            <person name="Mehta T."/>
            <person name="Park D."/>
            <person name="Pearson M."/>
            <person name="Roberts A."/>
            <person name="Saif S."/>
            <person name="Shenoy N."/>
            <person name="Sisk P."/>
            <person name="Stolte C."/>
            <person name="Sykes S."/>
            <person name="Thomson T."/>
            <person name="Walk T."/>
            <person name="White J."/>
            <person name="Yandava C."/>
            <person name="Burger G."/>
            <person name="Gray M.W."/>
            <person name="Holland P.W.H."/>
            <person name="King N."/>
            <person name="Lang F.B.F."/>
            <person name="Roger A.J."/>
            <person name="Ruiz-Trillo I."/>
            <person name="Lander E."/>
            <person name="Nusbaum C."/>
        </authorList>
    </citation>
    <scope>NUCLEOTIDE SEQUENCE [LARGE SCALE GENOMIC DNA]</scope>
    <source>
        <strain evidence="3 4">ATCC 50062</strain>
    </source>
</reference>
<dbReference type="Proteomes" id="UP000054408">
    <property type="component" value="Unassembled WGS sequence"/>
</dbReference>
<evidence type="ECO:0000313" key="3">
    <source>
        <dbReference type="EMBL" id="KNC53910.1"/>
    </source>
</evidence>
<dbReference type="RefSeq" id="XP_013754116.1">
    <property type="nucleotide sequence ID" value="XM_013898662.1"/>
</dbReference>
<accession>A0A0L0DNR9</accession>
<feature type="compositionally biased region" description="Acidic residues" evidence="2">
    <location>
        <begin position="606"/>
        <end position="617"/>
    </location>
</feature>
<dbReference type="EMBL" id="GL349484">
    <property type="protein sequence ID" value="KNC53910.1"/>
    <property type="molecule type" value="Genomic_DNA"/>
</dbReference>
<dbReference type="OMA" id="ECNTFEG"/>
<dbReference type="InterPro" id="IPR015943">
    <property type="entry name" value="WD40/YVTN_repeat-like_dom_sf"/>
</dbReference>
<feature type="compositionally biased region" description="Low complexity" evidence="2">
    <location>
        <begin position="579"/>
        <end position="596"/>
    </location>
</feature>
<dbReference type="InterPro" id="IPR001680">
    <property type="entry name" value="WD40_rpt"/>
</dbReference>
<dbReference type="InterPro" id="IPR011047">
    <property type="entry name" value="Quinoprotein_ADH-like_sf"/>
</dbReference>
<feature type="repeat" description="WD" evidence="1">
    <location>
        <begin position="320"/>
        <end position="351"/>
    </location>
</feature>
<dbReference type="STRING" id="461836.A0A0L0DNR9"/>
<name>A0A0L0DNR9_THETB</name>
<feature type="compositionally biased region" description="Low complexity" evidence="2">
    <location>
        <begin position="534"/>
        <end position="558"/>
    </location>
</feature>
<feature type="region of interest" description="Disordered" evidence="2">
    <location>
        <begin position="508"/>
        <end position="617"/>
    </location>
</feature>
<dbReference type="GeneID" id="25567987"/>
<dbReference type="AlphaFoldDB" id="A0A0L0DNR9"/>
<proteinExistence type="predicted"/>
<dbReference type="SMART" id="SM00320">
    <property type="entry name" value="WD40"/>
    <property type="match status" value="2"/>
</dbReference>
<sequence>MFARLKSLLTSRMRGRPRSRGVPVSVSGAVTEMPNALTTATVCATPGAPLVVVTPALPHYILAVDAHGSLLCWCAATGALLATASHAHGHGELPTSLAFVPHAKAVSGDACGVIKVWTLPSLMCLRSIDAHMGPLSLVAAPGPAAEPVRLVSAAAGDASLYAWLVGVERAELIRRPDAAAITAHVFLPDSDILVFATELPGLTLVHLRELRLETLGSGASAAAAVDALVVVSPDHLVSVDVFGKIVLWSAPKMEPLGSVPLPVDAFGKALAAVASSSAPLRLVSPVALDARTAAPLLVAGLGAGFVIADAASGLFVVSVPAAHAAPVTAVLPLENGARVLTGAVDGSLKVWGDARSAESPRAPYGFDFADAAAPNKAEPIVLGELHIFGSAVASLHALGPTALIAVSADGELVILRYAADELRALTVAASLDMYLASLGLELSPDATAASLATPPRGCTGAVAPAGAGGGVNDDTNDVPDDEADEYGSTLSRHSSALFYECNTFEGTSPPGVVDNPEQFYTPAAGPGSSLQARPGPSLGFSPSSSPSPNPSTSTALSPGSSGEWSATVRGGPLPLNLDTSVSSITATPPATPVALPADDRASPVPEEAEAEAVQDVA</sequence>
<keyword evidence="4" id="KW-1185">Reference proteome</keyword>
<evidence type="ECO:0000256" key="1">
    <source>
        <dbReference type="PROSITE-ProRule" id="PRU00221"/>
    </source>
</evidence>
<organism evidence="3 4">
    <name type="scientific">Thecamonas trahens ATCC 50062</name>
    <dbReference type="NCBI Taxonomy" id="461836"/>
    <lineage>
        <taxon>Eukaryota</taxon>
        <taxon>Apusozoa</taxon>
        <taxon>Apusomonadida</taxon>
        <taxon>Apusomonadidae</taxon>
        <taxon>Thecamonas</taxon>
    </lineage>
</organism>
<feature type="region of interest" description="Disordered" evidence="2">
    <location>
        <begin position="461"/>
        <end position="487"/>
    </location>
</feature>
<evidence type="ECO:0000256" key="2">
    <source>
        <dbReference type="SAM" id="MobiDB-lite"/>
    </source>
</evidence>
<evidence type="ECO:0000313" key="4">
    <source>
        <dbReference type="Proteomes" id="UP000054408"/>
    </source>
</evidence>
<dbReference type="PROSITE" id="PS50082">
    <property type="entry name" value="WD_REPEATS_2"/>
    <property type="match status" value="1"/>
</dbReference>
<dbReference type="Pfam" id="PF00400">
    <property type="entry name" value="WD40"/>
    <property type="match status" value="1"/>
</dbReference>
<dbReference type="SUPFAM" id="SSF50998">
    <property type="entry name" value="Quinoprotein alcohol dehydrogenase-like"/>
    <property type="match status" value="1"/>
</dbReference>
<gene>
    <name evidence="3" type="ORF">AMSG_09549</name>
</gene>
<feature type="compositionally biased region" description="Acidic residues" evidence="2">
    <location>
        <begin position="474"/>
        <end position="485"/>
    </location>
</feature>
<dbReference type="Gene3D" id="2.130.10.10">
    <property type="entry name" value="YVTN repeat-like/Quinoprotein amine dehydrogenase"/>
    <property type="match status" value="2"/>
</dbReference>
<keyword evidence="1" id="KW-0853">WD repeat</keyword>
<protein>
    <submittedName>
        <fullName evidence="3">Uncharacterized protein</fullName>
    </submittedName>
</protein>